<accession>A0ABW9XG35</accession>
<dbReference type="PANTHER" id="PTHR48081:SF33">
    <property type="entry name" value="KYNURENINE FORMAMIDASE"/>
    <property type="match status" value="1"/>
</dbReference>
<dbReference type="RefSeq" id="WP_161720029.1">
    <property type="nucleotide sequence ID" value="NZ_JAAAPO010000005.1"/>
</dbReference>
<evidence type="ECO:0000259" key="2">
    <source>
        <dbReference type="Pfam" id="PF20434"/>
    </source>
</evidence>
<dbReference type="PANTHER" id="PTHR48081">
    <property type="entry name" value="AB HYDROLASE SUPERFAMILY PROTEIN C4A8.06C"/>
    <property type="match status" value="1"/>
</dbReference>
<gene>
    <name evidence="3" type="ORF">GTZ99_12885</name>
</gene>
<evidence type="ECO:0000313" key="3">
    <source>
        <dbReference type="EMBL" id="NBC37444.1"/>
    </source>
</evidence>
<name>A0ABW9XG35_9SPHN</name>
<evidence type="ECO:0000256" key="1">
    <source>
        <dbReference type="ARBA" id="ARBA00022801"/>
    </source>
</evidence>
<dbReference type="Pfam" id="PF20434">
    <property type="entry name" value="BD-FAE"/>
    <property type="match status" value="1"/>
</dbReference>
<proteinExistence type="predicted"/>
<dbReference type="InterPro" id="IPR029058">
    <property type="entry name" value="AB_hydrolase_fold"/>
</dbReference>
<dbReference type="Gene3D" id="3.40.50.1820">
    <property type="entry name" value="alpha/beta hydrolase"/>
    <property type="match status" value="1"/>
</dbReference>
<dbReference type="GO" id="GO:0016787">
    <property type="term" value="F:hydrolase activity"/>
    <property type="evidence" value="ECO:0007669"/>
    <property type="project" value="UniProtKB-KW"/>
</dbReference>
<evidence type="ECO:0000313" key="4">
    <source>
        <dbReference type="Proteomes" id="UP000753724"/>
    </source>
</evidence>
<reference evidence="4" key="1">
    <citation type="submission" date="2020-01" db="EMBL/GenBank/DDBJ databases">
        <title>Sphingomonas sp. strain CSW-10.</title>
        <authorList>
            <person name="Chen W.-M."/>
        </authorList>
    </citation>
    <scope>NUCLEOTIDE SEQUENCE [LARGE SCALE GENOMIC DNA]</scope>
    <source>
        <strain evidence="4">FSY-8</strain>
    </source>
</reference>
<organism evidence="3 4">
    <name type="scientific">Novosphingobium ovatum</name>
    <dbReference type="NCBI Taxonomy" id="1908523"/>
    <lineage>
        <taxon>Bacteria</taxon>
        <taxon>Pseudomonadati</taxon>
        <taxon>Pseudomonadota</taxon>
        <taxon>Alphaproteobacteria</taxon>
        <taxon>Sphingomonadales</taxon>
        <taxon>Sphingomonadaceae</taxon>
        <taxon>Novosphingobium</taxon>
    </lineage>
</organism>
<keyword evidence="4" id="KW-1185">Reference proteome</keyword>
<comment type="caution">
    <text evidence="3">The sequence shown here is derived from an EMBL/GenBank/DDBJ whole genome shotgun (WGS) entry which is preliminary data.</text>
</comment>
<protein>
    <submittedName>
        <fullName evidence="3">Alpha/beta fold hydrolase</fullName>
    </submittedName>
</protein>
<dbReference type="SUPFAM" id="SSF53474">
    <property type="entry name" value="alpha/beta-Hydrolases"/>
    <property type="match status" value="1"/>
</dbReference>
<feature type="domain" description="BD-FAE-like" evidence="2">
    <location>
        <begin position="36"/>
        <end position="144"/>
    </location>
</feature>
<dbReference type="EMBL" id="JAAAPO010000005">
    <property type="protein sequence ID" value="NBC37444.1"/>
    <property type="molecule type" value="Genomic_DNA"/>
</dbReference>
<dbReference type="Proteomes" id="UP000753724">
    <property type="component" value="Unassembled WGS sequence"/>
</dbReference>
<dbReference type="InterPro" id="IPR050300">
    <property type="entry name" value="GDXG_lipolytic_enzyme"/>
</dbReference>
<keyword evidence="1 3" id="KW-0378">Hydrolase</keyword>
<dbReference type="InterPro" id="IPR049492">
    <property type="entry name" value="BD-FAE-like_dom"/>
</dbReference>
<sequence length="281" mass="30077">MLRERMAQRMAAMDRDAPRAPAPTTITYGNDPAQVMDVWPQPGATAPVPLVLFVHGGGWQQGNKDNATGNWKPTHYLGQGYAFASINYRLVPQARVEDQAADVAAALARIIAQADTLKIDRRRIVLMGHSAGAHLVALVGTDERYLKAAGLRFADVAGVIPVDGAAYDVPLQMRDGPQMMQKVYAQAFGDDPARQAALSPTLQAAAPNAARFLIPHVQRPDGIAQSEALAKALRTAGSQVDLASIPGEGLTGHMEINRRMGDPAYAATPIVDGWLKQVFGQ</sequence>